<comment type="caution">
    <text evidence="2">The sequence shown here is derived from an EMBL/GenBank/DDBJ whole genome shotgun (WGS) entry which is preliminary data.</text>
</comment>
<reference evidence="2" key="1">
    <citation type="submission" date="2020-06" db="EMBL/GenBank/DDBJ databases">
        <authorList>
            <person name="Li T."/>
            <person name="Hu X."/>
            <person name="Zhang T."/>
            <person name="Song X."/>
            <person name="Zhang H."/>
            <person name="Dai N."/>
            <person name="Sheng W."/>
            <person name="Hou X."/>
            <person name="Wei L."/>
        </authorList>
    </citation>
    <scope>NUCLEOTIDE SEQUENCE</scope>
    <source>
        <strain evidence="2">G01</strain>
        <tissue evidence="2">Leaf</tissue>
    </source>
</reference>
<dbReference type="EMBL" id="JACGWK010000014">
    <property type="protein sequence ID" value="KAL0317339.1"/>
    <property type="molecule type" value="Genomic_DNA"/>
</dbReference>
<evidence type="ECO:0000313" key="2">
    <source>
        <dbReference type="EMBL" id="KAL0317339.1"/>
    </source>
</evidence>
<feature type="region of interest" description="Disordered" evidence="1">
    <location>
        <begin position="52"/>
        <end position="131"/>
    </location>
</feature>
<name>A0AAW2LE32_9LAMI</name>
<organism evidence="2">
    <name type="scientific">Sesamum angustifolium</name>
    <dbReference type="NCBI Taxonomy" id="2727405"/>
    <lineage>
        <taxon>Eukaryota</taxon>
        <taxon>Viridiplantae</taxon>
        <taxon>Streptophyta</taxon>
        <taxon>Embryophyta</taxon>
        <taxon>Tracheophyta</taxon>
        <taxon>Spermatophyta</taxon>
        <taxon>Magnoliopsida</taxon>
        <taxon>eudicotyledons</taxon>
        <taxon>Gunneridae</taxon>
        <taxon>Pentapetalae</taxon>
        <taxon>asterids</taxon>
        <taxon>lamiids</taxon>
        <taxon>Lamiales</taxon>
        <taxon>Pedaliaceae</taxon>
        <taxon>Sesamum</taxon>
    </lineage>
</organism>
<protein>
    <submittedName>
        <fullName evidence="2">Uncharacterized protein</fullName>
    </submittedName>
</protein>
<proteinExistence type="predicted"/>
<dbReference type="AlphaFoldDB" id="A0AAW2LE32"/>
<evidence type="ECO:0000256" key="1">
    <source>
        <dbReference type="SAM" id="MobiDB-lite"/>
    </source>
</evidence>
<sequence>METPSNTANKQKSVETTNNSQALQVVIAMLPTSIGGDPLAPLALVPLLPRTVGTMADPPRRSTFSDNSKKELSPALKKKQKNAPLYLRLPQPQDRDPPNWPNRMSPYSGLQDRSHSKKPSKCPVPDYRSPQRRAIGCPLHQSCDSGRISNKLPHPWHC</sequence>
<accession>A0AAW2LE32</accession>
<reference evidence="2" key="2">
    <citation type="journal article" date="2024" name="Plant">
        <title>Genomic evolution and insights into agronomic trait innovations of Sesamum species.</title>
        <authorList>
            <person name="Miao H."/>
            <person name="Wang L."/>
            <person name="Qu L."/>
            <person name="Liu H."/>
            <person name="Sun Y."/>
            <person name="Le M."/>
            <person name="Wang Q."/>
            <person name="Wei S."/>
            <person name="Zheng Y."/>
            <person name="Lin W."/>
            <person name="Duan Y."/>
            <person name="Cao H."/>
            <person name="Xiong S."/>
            <person name="Wang X."/>
            <person name="Wei L."/>
            <person name="Li C."/>
            <person name="Ma Q."/>
            <person name="Ju M."/>
            <person name="Zhao R."/>
            <person name="Li G."/>
            <person name="Mu C."/>
            <person name="Tian Q."/>
            <person name="Mei H."/>
            <person name="Zhang T."/>
            <person name="Gao T."/>
            <person name="Zhang H."/>
        </authorList>
    </citation>
    <scope>NUCLEOTIDE SEQUENCE</scope>
    <source>
        <strain evidence="2">G01</strain>
    </source>
</reference>
<gene>
    <name evidence="2" type="ORF">Sangu_2148200</name>
</gene>